<dbReference type="CDD" id="cd00093">
    <property type="entry name" value="HTH_XRE"/>
    <property type="match status" value="1"/>
</dbReference>
<evidence type="ECO:0000313" key="3">
    <source>
        <dbReference type="EMBL" id="OXA94139.1"/>
    </source>
</evidence>
<evidence type="ECO:0000256" key="1">
    <source>
        <dbReference type="ARBA" id="ARBA00023125"/>
    </source>
</evidence>
<sequence>MNKNISENIRTIREMKNLTRKFVASEMDMSISGYGKIERGEIDLTISKLSKIASVFGVSLNDLLFLDISFFFNKSYNKSSNHDYVDNNINKHDFMFGQLQTT</sequence>
<dbReference type="EMBL" id="MUGY01000010">
    <property type="protein sequence ID" value="OXA94139.1"/>
    <property type="molecule type" value="Genomic_DNA"/>
</dbReference>
<dbReference type="RefSeq" id="WP_051886164.1">
    <property type="nucleotide sequence ID" value="NZ_JBEWQG010000028.1"/>
</dbReference>
<dbReference type="InterPro" id="IPR001387">
    <property type="entry name" value="Cro/C1-type_HTH"/>
</dbReference>
<dbReference type="PANTHER" id="PTHR46797">
    <property type="entry name" value="HTH-TYPE TRANSCRIPTIONAL REGULATOR"/>
    <property type="match status" value="1"/>
</dbReference>
<gene>
    <name evidence="3" type="ORF">B0A62_10780</name>
</gene>
<dbReference type="InterPro" id="IPR050807">
    <property type="entry name" value="TransReg_Diox_bact_type"/>
</dbReference>
<dbReference type="SMART" id="SM00530">
    <property type="entry name" value="HTH_XRE"/>
    <property type="match status" value="1"/>
</dbReference>
<dbReference type="Pfam" id="PF01381">
    <property type="entry name" value="HTH_3"/>
    <property type="match status" value="1"/>
</dbReference>
<dbReference type="PROSITE" id="PS50943">
    <property type="entry name" value="HTH_CROC1"/>
    <property type="match status" value="1"/>
</dbReference>
<protein>
    <submittedName>
        <fullName evidence="3">Transcriptional regulator</fullName>
    </submittedName>
</protein>
<comment type="caution">
    <text evidence="3">The sequence shown here is derived from an EMBL/GenBank/DDBJ whole genome shotgun (WGS) entry which is preliminary data.</text>
</comment>
<feature type="domain" description="HTH cro/C1-type" evidence="2">
    <location>
        <begin position="9"/>
        <end position="63"/>
    </location>
</feature>
<organism evidence="3 4">
    <name type="scientific">Flavobacterium hydatis</name>
    <name type="common">Cytophaga aquatilis</name>
    <dbReference type="NCBI Taxonomy" id="991"/>
    <lineage>
        <taxon>Bacteria</taxon>
        <taxon>Pseudomonadati</taxon>
        <taxon>Bacteroidota</taxon>
        <taxon>Flavobacteriia</taxon>
        <taxon>Flavobacteriales</taxon>
        <taxon>Flavobacteriaceae</taxon>
        <taxon>Flavobacterium</taxon>
    </lineage>
</organism>
<keyword evidence="4" id="KW-1185">Reference proteome</keyword>
<name>A0ABX4CGY5_FLAHY</name>
<evidence type="ECO:0000313" key="4">
    <source>
        <dbReference type="Proteomes" id="UP000198424"/>
    </source>
</evidence>
<evidence type="ECO:0000259" key="2">
    <source>
        <dbReference type="PROSITE" id="PS50943"/>
    </source>
</evidence>
<dbReference type="Gene3D" id="1.10.260.40">
    <property type="entry name" value="lambda repressor-like DNA-binding domains"/>
    <property type="match status" value="1"/>
</dbReference>
<reference evidence="3 4" key="1">
    <citation type="submission" date="2016-11" db="EMBL/GenBank/DDBJ databases">
        <title>Whole genomes of Flavobacteriaceae.</title>
        <authorList>
            <person name="Stine C."/>
            <person name="Li C."/>
            <person name="Tadesse D."/>
        </authorList>
    </citation>
    <scope>NUCLEOTIDE SEQUENCE [LARGE SCALE GENOMIC DNA]</scope>
    <source>
        <strain evidence="3 4">ATCC 29551</strain>
    </source>
</reference>
<keyword evidence="1" id="KW-0238">DNA-binding</keyword>
<accession>A0ABX4CGY5</accession>
<dbReference type="InterPro" id="IPR010982">
    <property type="entry name" value="Lambda_DNA-bd_dom_sf"/>
</dbReference>
<dbReference type="SUPFAM" id="SSF47413">
    <property type="entry name" value="lambda repressor-like DNA-binding domains"/>
    <property type="match status" value="1"/>
</dbReference>
<dbReference type="Proteomes" id="UP000198424">
    <property type="component" value="Unassembled WGS sequence"/>
</dbReference>
<dbReference type="PANTHER" id="PTHR46797:SF1">
    <property type="entry name" value="METHYLPHOSPHONATE SYNTHASE"/>
    <property type="match status" value="1"/>
</dbReference>
<proteinExistence type="predicted"/>